<dbReference type="AlphaFoldDB" id="A0A556U8D4"/>
<dbReference type="GO" id="GO:0017040">
    <property type="term" value="F:N-acylsphingosine amidohydrolase activity"/>
    <property type="evidence" value="ECO:0007669"/>
    <property type="project" value="UniProtKB-EC"/>
</dbReference>
<reference evidence="10 11" key="1">
    <citation type="journal article" date="2019" name="Genome Biol. Evol.">
        <title>Whole-Genome Sequencing of the Giant Devil Catfish, Bagarius yarrelli.</title>
        <authorList>
            <person name="Jiang W."/>
            <person name="Lv Y."/>
            <person name="Cheng L."/>
            <person name="Yang K."/>
            <person name="Chao B."/>
            <person name="Wang X."/>
            <person name="Li Y."/>
            <person name="Pan X."/>
            <person name="You X."/>
            <person name="Zhang Y."/>
            <person name="Yang J."/>
            <person name="Li J."/>
            <person name="Zhang X."/>
            <person name="Liu S."/>
            <person name="Sun C."/>
            <person name="Yang J."/>
            <person name="Shi Q."/>
        </authorList>
    </citation>
    <scope>NUCLEOTIDE SEQUENCE [LARGE SCALE GENOMIC DNA]</scope>
    <source>
        <strain evidence="10">JWS20170419001</strain>
        <tissue evidence="10">Muscle</tissue>
    </source>
</reference>
<protein>
    <recommendedName>
        <fullName evidence="4">ceramidase</fullName>
        <ecNumber evidence="4">3.5.1.23</ecNumber>
    </recommendedName>
</protein>
<name>A0A556U8D4_BAGYA</name>
<dbReference type="Proteomes" id="UP000319801">
    <property type="component" value="Unassembled WGS sequence"/>
</dbReference>
<organism evidence="10 11">
    <name type="scientific">Bagarius yarrelli</name>
    <name type="common">Goonch</name>
    <name type="synonym">Bagrus yarrelli</name>
    <dbReference type="NCBI Taxonomy" id="175774"/>
    <lineage>
        <taxon>Eukaryota</taxon>
        <taxon>Metazoa</taxon>
        <taxon>Chordata</taxon>
        <taxon>Craniata</taxon>
        <taxon>Vertebrata</taxon>
        <taxon>Euteleostomi</taxon>
        <taxon>Actinopterygii</taxon>
        <taxon>Neopterygii</taxon>
        <taxon>Teleostei</taxon>
        <taxon>Ostariophysi</taxon>
        <taxon>Siluriformes</taxon>
        <taxon>Sisoridae</taxon>
        <taxon>Sisorinae</taxon>
        <taxon>Bagarius</taxon>
    </lineage>
</organism>
<evidence type="ECO:0000313" key="10">
    <source>
        <dbReference type="EMBL" id="TSN95693.1"/>
    </source>
</evidence>
<dbReference type="OrthoDB" id="5273684at2759"/>
<evidence type="ECO:0000313" key="11">
    <source>
        <dbReference type="Proteomes" id="UP000319801"/>
    </source>
</evidence>
<keyword evidence="6" id="KW-0458">Lysosome</keyword>
<evidence type="ECO:0000256" key="2">
    <source>
        <dbReference type="ARBA" id="ARBA00004604"/>
    </source>
</evidence>
<dbReference type="InterPro" id="IPR008999">
    <property type="entry name" value="Actin-crosslinking"/>
</dbReference>
<keyword evidence="7" id="KW-0539">Nucleus</keyword>
<evidence type="ECO:0000256" key="7">
    <source>
        <dbReference type="ARBA" id="ARBA00023242"/>
    </source>
</evidence>
<dbReference type="GO" id="GO:0005730">
    <property type="term" value="C:nucleolus"/>
    <property type="evidence" value="ECO:0007669"/>
    <property type="project" value="UniProtKB-SubCell"/>
</dbReference>
<evidence type="ECO:0000256" key="6">
    <source>
        <dbReference type="ARBA" id="ARBA00023228"/>
    </source>
</evidence>
<dbReference type="PANTHER" id="PTHR28583">
    <property type="entry name" value="ACID AMIDASE"/>
    <property type="match status" value="1"/>
</dbReference>
<dbReference type="GO" id="GO:0005764">
    <property type="term" value="C:lysosome"/>
    <property type="evidence" value="ECO:0007669"/>
    <property type="project" value="UniProtKB-SubCell"/>
</dbReference>
<keyword evidence="11" id="KW-1185">Reference proteome</keyword>
<keyword evidence="5" id="KW-0378">Hydrolase</keyword>
<dbReference type="InterPro" id="IPR029132">
    <property type="entry name" value="CBAH/NAAA_C"/>
</dbReference>
<dbReference type="SUPFAM" id="SSF50405">
    <property type="entry name" value="Actin-crosslinking proteins"/>
    <property type="match status" value="1"/>
</dbReference>
<evidence type="ECO:0000256" key="3">
    <source>
        <dbReference type="ARBA" id="ARBA00010878"/>
    </source>
</evidence>
<dbReference type="EMBL" id="VCAZ01000062">
    <property type="protein sequence ID" value="TSN95693.1"/>
    <property type="molecule type" value="Genomic_DNA"/>
</dbReference>
<evidence type="ECO:0000259" key="9">
    <source>
        <dbReference type="Pfam" id="PF15508"/>
    </source>
</evidence>
<dbReference type="Pfam" id="PF02275">
    <property type="entry name" value="CBAH"/>
    <property type="match status" value="1"/>
</dbReference>
<dbReference type="InterPro" id="IPR010414">
    <property type="entry name" value="FRG1"/>
</dbReference>
<comment type="subcellular location">
    <subcellularLocation>
        <location evidence="1">Lysosome</location>
    </subcellularLocation>
    <subcellularLocation>
        <location evidence="2">Nucleus</location>
        <location evidence="2">Nucleolus</location>
    </subcellularLocation>
</comment>
<evidence type="ECO:0000256" key="4">
    <source>
        <dbReference type="ARBA" id="ARBA00011891"/>
    </source>
</evidence>
<evidence type="ECO:0000259" key="8">
    <source>
        <dbReference type="Pfam" id="PF02275"/>
    </source>
</evidence>
<feature type="domain" description="Choloylglycine hydrolase/NAAA C-terminal" evidence="8">
    <location>
        <begin position="440"/>
        <end position="505"/>
    </location>
</feature>
<dbReference type="Pfam" id="PF15508">
    <property type="entry name" value="NAAA-beta"/>
    <property type="match status" value="1"/>
</dbReference>
<evidence type="ECO:0000256" key="5">
    <source>
        <dbReference type="ARBA" id="ARBA00022801"/>
    </source>
</evidence>
<proteinExistence type="inferred from homology"/>
<dbReference type="EC" id="3.5.1.23" evidence="4"/>
<dbReference type="Pfam" id="PF06229">
    <property type="entry name" value="FRG1"/>
    <property type="match status" value="1"/>
</dbReference>
<dbReference type="PANTHER" id="PTHR28583:SF1">
    <property type="entry name" value="ACID CERAMIDASE"/>
    <property type="match status" value="1"/>
</dbReference>
<gene>
    <name evidence="10" type="ORF">Baya_9807</name>
</gene>
<comment type="caution">
    <text evidence="10">The sequence shown here is derived from an EMBL/GenBank/DDBJ whole genome shotgun (WGS) entry which is preliminary data.</text>
</comment>
<accession>A0A556U8D4</accession>
<feature type="domain" description="Acid ceramidase N-terminal" evidence="9">
    <location>
        <begin position="123"/>
        <end position="149"/>
    </location>
</feature>
<dbReference type="InterPro" id="IPR029130">
    <property type="entry name" value="Acid_ceramidase_N"/>
</dbReference>
<sequence>MAAYSNVKSTKLVLKGSKNKRMALKSGYGKYLGINSEGVVVGRSDAIGPREQWEPVFQDGKMALMAANSCFISYSESGDVVAKSKTAGDEEMIKFCLSHSRTSYSSSGLPLEHYICFLRFGGAVTWYTVNLDLPPSKRWTEIITAKKTDSGRVIPNASVDVRTVPNAGVTVGLVPYTSFVVGPVPNANVCVKLISNTGVGMVPIATIGLVPDGSVEVGQVYNVSVEVGQVSDASIGVGQVSYASIGVGQVSNVSVEVGQVSDASIGVGQVSYASIGVGQVSNVSVEVGQVSNASNGFGQVSNVSVGVGQVFNVSVEVGQVSDASNGVGQVSNVSVEVGQVSDASNGVGQVPNASVGVGQFLMVLGQFLIRVLELDSSYSLELELQLIIMIQAIKDLADAFVPSGRLEELIDRAFPLIIDTLPYPFNEEIKGIATVSGILEWILGKRNGMWMSFLTRTVLENATSYSEAKKLLSDTTLLAPAYFILGGNQSGEACIITRSRTHNLNPLDRNECGGKCVAFLLQKISKKTVYDVLSTKPVLNKLTTYTTLMEVSKGELESFIRACPSPCMPW</sequence>
<dbReference type="Gene3D" id="2.80.10.50">
    <property type="match status" value="1"/>
</dbReference>
<comment type="similarity">
    <text evidence="3">Belongs to the FRG1 family.</text>
</comment>
<evidence type="ECO:0000256" key="1">
    <source>
        <dbReference type="ARBA" id="ARBA00004371"/>
    </source>
</evidence>